<dbReference type="HOGENOM" id="CLU_040933_2_1_2"/>
<dbReference type="GO" id="GO:0006779">
    <property type="term" value="P:porphyrin-containing compound biosynthetic process"/>
    <property type="evidence" value="ECO:0007669"/>
    <property type="project" value="InterPro"/>
</dbReference>
<comment type="cofactor">
    <cofactor evidence="1">
        <name>Zn(2+)</name>
        <dbReference type="ChEBI" id="CHEBI:29105"/>
    </cofactor>
</comment>
<evidence type="ECO:0000256" key="2">
    <source>
        <dbReference type="ARBA" id="ARBA00022603"/>
    </source>
</evidence>
<evidence type="ECO:0000256" key="1">
    <source>
        <dbReference type="ARBA" id="ARBA00001947"/>
    </source>
</evidence>
<dbReference type="InterPro" id="IPR038071">
    <property type="entry name" value="UROD/MetE-like_sf"/>
</dbReference>
<keyword evidence="6" id="KW-0484">Methanogenesis</keyword>
<evidence type="ECO:0000259" key="7">
    <source>
        <dbReference type="Pfam" id="PF01208"/>
    </source>
</evidence>
<dbReference type="Proteomes" id="UP000000391">
    <property type="component" value="Chromosome"/>
</dbReference>
<dbReference type="GO" id="GO:0015948">
    <property type="term" value="P:methanogenesis"/>
    <property type="evidence" value="ECO:0007669"/>
    <property type="project" value="UniProtKB-KW"/>
</dbReference>
<reference evidence="8 9" key="1">
    <citation type="submission" date="2010-06" db="EMBL/GenBank/DDBJ databases">
        <title>Complete sequence chromosome of Methanohalobium evestigatum Z-7303.</title>
        <authorList>
            <consortium name="US DOE Joint Genome Institute"/>
            <person name="Lucas S."/>
            <person name="Copeland A."/>
            <person name="Lapidus A."/>
            <person name="Cheng J.-F."/>
            <person name="Bruce D."/>
            <person name="Goodwin L."/>
            <person name="Pitluck S."/>
            <person name="Saunders E."/>
            <person name="Detter J.C."/>
            <person name="Han C."/>
            <person name="Tapia R."/>
            <person name="Land M."/>
            <person name="Hauser L."/>
            <person name="Kyrpides N."/>
            <person name="Mikhailova N."/>
            <person name="Sieprawska-Lupa M."/>
            <person name="Whitman W.B."/>
            <person name="Anderson I."/>
            <person name="Woyke T."/>
        </authorList>
    </citation>
    <scope>NUCLEOTIDE SEQUENCE [LARGE SCALE GENOMIC DNA]</scope>
    <source>
        <strain evidence="9">ATCC BAA-1072 / DSM 3721 / NBRC 107634 / OCM 161 / Z-7303</strain>
    </source>
</reference>
<evidence type="ECO:0000313" key="8">
    <source>
        <dbReference type="EMBL" id="ADI72944.1"/>
    </source>
</evidence>
<proteinExistence type="predicted"/>
<protein>
    <submittedName>
        <fullName evidence="8">Methyltransferase MtaA/CmuA family</fullName>
    </submittedName>
</protein>
<dbReference type="KEGG" id="mev:Metev_0012"/>
<keyword evidence="5" id="KW-0862">Zinc</keyword>
<gene>
    <name evidence="8" type="ordered locus">Metev_0012</name>
</gene>
<sequence>MDEITPKERMVRLLKGKTVDKTPVGSFTSMSPVDLMELSGSQRPEADRDSEKMATLAISASKFAGFETVRYPFDMVTLGEAMGCEIDIGTKKRTPSVTSGLSEEAIRELELPEDFLENGRIPTILDASRIIKEEVKDELPVIMGVEGPIDLASNIADIKTFMKWLLKDREIVEKLLDVCTDACIEYANACLKHGADTVCIAEAVASPDLLPPSDFDNLLKPRYQKIAENLEGHRVLHVCGKSDKIIPSMVECGFNGISIEENVRDFKTAVETAHKNNNIVIGNVSTSQTLYNGTPEQVISESFDCLKNGVDVLAPGCGIAPESPLANLKAMVQARNEYYKS</sequence>
<name>D7E5S2_METEZ</name>
<keyword evidence="2 8" id="KW-0489">Methyltransferase</keyword>
<dbReference type="OrthoDB" id="124836at2157"/>
<dbReference type="NCBIfam" id="NF040654">
    <property type="entry name" value="MtaA_Meth"/>
    <property type="match status" value="1"/>
</dbReference>
<dbReference type="RefSeq" id="WP_013193512.1">
    <property type="nucleotide sequence ID" value="NC_014253.1"/>
</dbReference>
<dbReference type="PANTHER" id="PTHR47099:SF1">
    <property type="entry name" value="METHYLCOBAMIDE:COM METHYLTRANSFERASE MTBA"/>
    <property type="match status" value="1"/>
</dbReference>
<dbReference type="GeneID" id="9345618"/>
<dbReference type="GO" id="GO:0032259">
    <property type="term" value="P:methylation"/>
    <property type="evidence" value="ECO:0007669"/>
    <property type="project" value="UniProtKB-KW"/>
</dbReference>
<keyword evidence="3 8" id="KW-0808">Transferase</keyword>
<keyword evidence="4" id="KW-0479">Metal-binding</keyword>
<dbReference type="Pfam" id="PF01208">
    <property type="entry name" value="URO-D"/>
    <property type="match status" value="1"/>
</dbReference>
<evidence type="ECO:0000256" key="6">
    <source>
        <dbReference type="ARBA" id="ARBA00022994"/>
    </source>
</evidence>
<dbReference type="NCBIfam" id="NF004889">
    <property type="entry name" value="PRK06252.1"/>
    <property type="match status" value="1"/>
</dbReference>
<dbReference type="AlphaFoldDB" id="D7E5S2"/>
<evidence type="ECO:0000256" key="5">
    <source>
        <dbReference type="ARBA" id="ARBA00022833"/>
    </source>
</evidence>
<dbReference type="GO" id="GO:0004853">
    <property type="term" value="F:uroporphyrinogen decarboxylase activity"/>
    <property type="evidence" value="ECO:0007669"/>
    <property type="project" value="InterPro"/>
</dbReference>
<dbReference type="GO" id="GO:0046872">
    <property type="term" value="F:metal ion binding"/>
    <property type="evidence" value="ECO:0007669"/>
    <property type="project" value="UniProtKB-KW"/>
</dbReference>
<dbReference type="NCBIfam" id="TIGR01463">
    <property type="entry name" value="mtaA_cmuA"/>
    <property type="match status" value="1"/>
</dbReference>
<evidence type="ECO:0000256" key="4">
    <source>
        <dbReference type="ARBA" id="ARBA00022723"/>
    </source>
</evidence>
<dbReference type="InterPro" id="IPR006360">
    <property type="entry name" value="Mtase_MtaA_CmuA"/>
</dbReference>
<dbReference type="GO" id="GO:0008168">
    <property type="term" value="F:methyltransferase activity"/>
    <property type="evidence" value="ECO:0007669"/>
    <property type="project" value="UniProtKB-KW"/>
</dbReference>
<dbReference type="STRING" id="644295.Metev_0012"/>
<evidence type="ECO:0000256" key="3">
    <source>
        <dbReference type="ARBA" id="ARBA00022679"/>
    </source>
</evidence>
<dbReference type="EMBL" id="CP002069">
    <property type="protein sequence ID" value="ADI72944.1"/>
    <property type="molecule type" value="Genomic_DNA"/>
</dbReference>
<dbReference type="Gene3D" id="3.20.20.210">
    <property type="match status" value="1"/>
</dbReference>
<dbReference type="CDD" id="cd03307">
    <property type="entry name" value="Mta_CmuA_like"/>
    <property type="match status" value="1"/>
</dbReference>
<dbReference type="GO" id="GO:0006730">
    <property type="term" value="P:one-carbon metabolic process"/>
    <property type="evidence" value="ECO:0007669"/>
    <property type="project" value="InterPro"/>
</dbReference>
<accession>D7E5S2</accession>
<feature type="domain" description="Uroporphyrinogen decarboxylase (URO-D)" evidence="7">
    <location>
        <begin position="5"/>
        <end position="338"/>
    </location>
</feature>
<dbReference type="InterPro" id="IPR052024">
    <property type="entry name" value="Methanogen_methyltrans"/>
</dbReference>
<keyword evidence="9" id="KW-1185">Reference proteome</keyword>
<dbReference type="SUPFAM" id="SSF51726">
    <property type="entry name" value="UROD/MetE-like"/>
    <property type="match status" value="1"/>
</dbReference>
<dbReference type="InterPro" id="IPR000257">
    <property type="entry name" value="Uroporphyrinogen_deCOase"/>
</dbReference>
<dbReference type="PANTHER" id="PTHR47099">
    <property type="entry name" value="METHYLCOBAMIDE:COM METHYLTRANSFERASE MTBA"/>
    <property type="match status" value="1"/>
</dbReference>
<organism evidence="8 9">
    <name type="scientific">Methanohalobium evestigatum (strain ATCC BAA-1072 / DSM 3721 / NBRC 107634 / OCM 161 / Z-7303)</name>
    <dbReference type="NCBI Taxonomy" id="644295"/>
    <lineage>
        <taxon>Archaea</taxon>
        <taxon>Methanobacteriati</taxon>
        <taxon>Methanobacteriota</taxon>
        <taxon>Stenosarchaea group</taxon>
        <taxon>Methanomicrobia</taxon>
        <taxon>Methanosarcinales</taxon>
        <taxon>Methanosarcinaceae</taxon>
        <taxon>Methanohalobium</taxon>
    </lineage>
</organism>
<evidence type="ECO:0000313" key="9">
    <source>
        <dbReference type="Proteomes" id="UP000000391"/>
    </source>
</evidence>